<dbReference type="PATRIC" id="fig|1121338.3.peg.1072"/>
<protein>
    <submittedName>
        <fullName evidence="2">Uncharacterized protein</fullName>
    </submittedName>
</protein>
<dbReference type="Gene3D" id="3.30.1490.410">
    <property type="entry name" value="Uncharacterised protein PF16224, DUF4883"/>
    <property type="match status" value="1"/>
</dbReference>
<dbReference type="STRING" id="1121338.CLTEP_10400"/>
<sequence length="172" mass="20644">MGSDYCLNKKNIYFIPILILIVLFFSSCTVNIDKFIEKNKPNKFYYTQSLVTDFHNNPNHSVNVLYLNFYKSQKLDKSEILILRKFFKNLKNSDFISKPENLPDKPVYKLFCMFDNKCKYVIEVYNDRFLCIYPWDGYYEEDYIDMKNTYNAYNIMGLCKYVFNKGIVDINN</sequence>
<reference evidence="2 3" key="1">
    <citation type="submission" date="2016-02" db="EMBL/GenBank/DDBJ databases">
        <title>Genome sequence of Clostridium tepidiprofundi DSM 19306.</title>
        <authorList>
            <person name="Poehlein A."/>
            <person name="Daniel R."/>
        </authorList>
    </citation>
    <scope>NUCLEOTIDE SEQUENCE [LARGE SCALE GENOMIC DNA]</scope>
    <source>
        <strain evidence="2 3">DSM 19306</strain>
    </source>
</reference>
<dbReference type="AlphaFoldDB" id="A0A151B5W7"/>
<proteinExistence type="predicted"/>
<dbReference type="InterPro" id="IPR032619">
    <property type="entry name" value="DUF4883"/>
</dbReference>
<evidence type="ECO:0000256" key="1">
    <source>
        <dbReference type="SAM" id="Phobius"/>
    </source>
</evidence>
<evidence type="ECO:0000313" key="3">
    <source>
        <dbReference type="Proteomes" id="UP000075531"/>
    </source>
</evidence>
<dbReference type="CDD" id="cd15786">
    <property type="entry name" value="CPF_1278_like"/>
    <property type="match status" value="1"/>
</dbReference>
<keyword evidence="3" id="KW-1185">Reference proteome</keyword>
<keyword evidence="1" id="KW-0812">Transmembrane</keyword>
<evidence type="ECO:0000313" key="2">
    <source>
        <dbReference type="EMBL" id="KYH35047.1"/>
    </source>
</evidence>
<organism evidence="2 3">
    <name type="scientific">Clostridium tepidiprofundi DSM 19306</name>
    <dbReference type="NCBI Taxonomy" id="1121338"/>
    <lineage>
        <taxon>Bacteria</taxon>
        <taxon>Bacillati</taxon>
        <taxon>Bacillota</taxon>
        <taxon>Clostridia</taxon>
        <taxon>Eubacteriales</taxon>
        <taxon>Clostridiaceae</taxon>
        <taxon>Clostridium</taxon>
    </lineage>
</organism>
<gene>
    <name evidence="2" type="ORF">CLTEP_10400</name>
</gene>
<dbReference type="EMBL" id="LTBA01000007">
    <property type="protein sequence ID" value="KYH35047.1"/>
    <property type="molecule type" value="Genomic_DNA"/>
</dbReference>
<keyword evidence="1" id="KW-0472">Membrane</keyword>
<dbReference type="Proteomes" id="UP000075531">
    <property type="component" value="Unassembled WGS sequence"/>
</dbReference>
<dbReference type="Pfam" id="PF16224">
    <property type="entry name" value="DUF4883"/>
    <property type="match status" value="1"/>
</dbReference>
<keyword evidence="1" id="KW-1133">Transmembrane helix</keyword>
<name>A0A151B5W7_9CLOT</name>
<dbReference type="OrthoDB" id="1937023at2"/>
<feature type="transmembrane region" description="Helical" evidence="1">
    <location>
        <begin position="12"/>
        <end position="32"/>
    </location>
</feature>
<comment type="caution">
    <text evidence="2">The sequence shown here is derived from an EMBL/GenBank/DDBJ whole genome shotgun (WGS) entry which is preliminary data.</text>
</comment>
<accession>A0A151B5W7</accession>